<organism evidence="2 3">
    <name type="scientific">Aquisphaera giovannonii</name>
    <dbReference type="NCBI Taxonomy" id="406548"/>
    <lineage>
        <taxon>Bacteria</taxon>
        <taxon>Pseudomonadati</taxon>
        <taxon>Planctomycetota</taxon>
        <taxon>Planctomycetia</taxon>
        <taxon>Isosphaerales</taxon>
        <taxon>Isosphaeraceae</taxon>
        <taxon>Aquisphaera</taxon>
    </lineage>
</organism>
<dbReference type="Gene3D" id="3.90.550.10">
    <property type="entry name" value="Spore Coat Polysaccharide Biosynthesis Protein SpsA, Chain A"/>
    <property type="match status" value="1"/>
</dbReference>
<dbReference type="EC" id="2.4.-.-" evidence="2"/>
<keyword evidence="2" id="KW-0328">Glycosyltransferase</keyword>
<accession>A0A5B9W748</accession>
<dbReference type="PANTHER" id="PTHR43685">
    <property type="entry name" value="GLYCOSYLTRANSFERASE"/>
    <property type="match status" value="1"/>
</dbReference>
<dbReference type="KEGG" id="agv:OJF2_49460"/>
<keyword evidence="2" id="KW-0808">Transferase</keyword>
<evidence type="ECO:0000313" key="2">
    <source>
        <dbReference type="EMBL" id="QEH36383.1"/>
    </source>
</evidence>
<sequence length="320" mass="36355">MVCVSCIVIFYQAGKYLREAIASVFAQRYESWELILVDDGSTDVGTALALACAAEHPDRVRYVQHEGHANRGMSASRNAGVAASRGEFVAFLDADDVWLPEKLASQVEILRDRPEAMMVYDAARYWYPRPGATVEGEYGRLRRLGFPPGTLVHPPDLVPLFLGDESETPGTCSVLLRRSAFDRIGGFVESFRGMYEDQAFFYKLCLELPVYLSGEVTSLYRQHPDSACHVAVRENVYDPHGRSLSQDVFLDWLAAYVADRLRSRDAPARHLPDAVKDELLCRLGFAPFHRFRRLLRKAARRAPLWRRIRARLSRFRDKVV</sequence>
<dbReference type="OrthoDB" id="9772170at2"/>
<name>A0A5B9W748_9BACT</name>
<dbReference type="Pfam" id="PF00535">
    <property type="entry name" value="Glycos_transf_2"/>
    <property type="match status" value="1"/>
</dbReference>
<dbReference type="RefSeq" id="WP_148596076.1">
    <property type="nucleotide sequence ID" value="NZ_CP042997.1"/>
</dbReference>
<dbReference type="GO" id="GO:0016757">
    <property type="term" value="F:glycosyltransferase activity"/>
    <property type="evidence" value="ECO:0007669"/>
    <property type="project" value="UniProtKB-KW"/>
</dbReference>
<dbReference type="Proteomes" id="UP000324233">
    <property type="component" value="Chromosome"/>
</dbReference>
<proteinExistence type="predicted"/>
<dbReference type="PANTHER" id="PTHR43685:SF2">
    <property type="entry name" value="GLYCOSYLTRANSFERASE 2-LIKE DOMAIN-CONTAINING PROTEIN"/>
    <property type="match status" value="1"/>
</dbReference>
<keyword evidence="3" id="KW-1185">Reference proteome</keyword>
<dbReference type="EMBL" id="CP042997">
    <property type="protein sequence ID" value="QEH36383.1"/>
    <property type="molecule type" value="Genomic_DNA"/>
</dbReference>
<dbReference type="InterPro" id="IPR001173">
    <property type="entry name" value="Glyco_trans_2-like"/>
</dbReference>
<dbReference type="CDD" id="cd00761">
    <property type="entry name" value="Glyco_tranf_GTA_type"/>
    <property type="match status" value="1"/>
</dbReference>
<reference evidence="2 3" key="1">
    <citation type="submission" date="2019-08" db="EMBL/GenBank/DDBJ databases">
        <title>Deep-cultivation of Planctomycetes and their phenomic and genomic characterization uncovers novel biology.</title>
        <authorList>
            <person name="Wiegand S."/>
            <person name="Jogler M."/>
            <person name="Boedeker C."/>
            <person name="Pinto D."/>
            <person name="Vollmers J."/>
            <person name="Rivas-Marin E."/>
            <person name="Kohn T."/>
            <person name="Peeters S.H."/>
            <person name="Heuer A."/>
            <person name="Rast P."/>
            <person name="Oberbeckmann S."/>
            <person name="Bunk B."/>
            <person name="Jeske O."/>
            <person name="Meyerdierks A."/>
            <person name="Storesund J.E."/>
            <person name="Kallscheuer N."/>
            <person name="Luecker S."/>
            <person name="Lage O.M."/>
            <person name="Pohl T."/>
            <person name="Merkel B.J."/>
            <person name="Hornburger P."/>
            <person name="Mueller R.-W."/>
            <person name="Bruemmer F."/>
            <person name="Labrenz M."/>
            <person name="Spormann A.M."/>
            <person name="Op den Camp H."/>
            <person name="Overmann J."/>
            <person name="Amann R."/>
            <person name="Jetten M.S.M."/>
            <person name="Mascher T."/>
            <person name="Medema M.H."/>
            <person name="Devos D.P."/>
            <person name="Kaster A.-K."/>
            <person name="Ovreas L."/>
            <person name="Rohde M."/>
            <person name="Galperin M.Y."/>
            <person name="Jogler C."/>
        </authorList>
    </citation>
    <scope>NUCLEOTIDE SEQUENCE [LARGE SCALE GENOMIC DNA]</scope>
    <source>
        <strain evidence="2 3">OJF2</strain>
    </source>
</reference>
<protein>
    <submittedName>
        <fullName evidence="2">Glycosyltransferase EpsE</fullName>
        <ecNumber evidence="2">2.4.-.-</ecNumber>
    </submittedName>
</protein>
<gene>
    <name evidence="2" type="primary">epsE_4</name>
    <name evidence="2" type="ORF">OJF2_49460</name>
</gene>
<feature type="domain" description="Glycosyltransferase 2-like" evidence="1">
    <location>
        <begin position="5"/>
        <end position="119"/>
    </location>
</feature>
<evidence type="ECO:0000313" key="3">
    <source>
        <dbReference type="Proteomes" id="UP000324233"/>
    </source>
</evidence>
<dbReference type="InterPro" id="IPR050834">
    <property type="entry name" value="Glycosyltransf_2"/>
</dbReference>
<evidence type="ECO:0000259" key="1">
    <source>
        <dbReference type="Pfam" id="PF00535"/>
    </source>
</evidence>
<dbReference type="SUPFAM" id="SSF53448">
    <property type="entry name" value="Nucleotide-diphospho-sugar transferases"/>
    <property type="match status" value="1"/>
</dbReference>
<dbReference type="AlphaFoldDB" id="A0A5B9W748"/>
<dbReference type="InterPro" id="IPR029044">
    <property type="entry name" value="Nucleotide-diphossugar_trans"/>
</dbReference>